<dbReference type="Gene3D" id="3.10.310.70">
    <property type="match status" value="1"/>
</dbReference>
<keyword evidence="3" id="KW-0378">Hydrolase</keyword>
<dbReference type="STRING" id="579138.Zymop_0052"/>
<protein>
    <submittedName>
        <fullName evidence="3">Amidohydrolase 3</fullName>
    </submittedName>
</protein>
<dbReference type="HOGENOM" id="CLU_009942_1_0_5"/>
<sequence>MKIVKTLAFVASISAFYAFPLKADGLIDHINGITLDTKGNLHRFTSLLIGRDGKVVKLLNKNDKKPSDVDFYLNGKDQTLIPGFVDGHTHVMALGERGIALDLSDTESLQQAQDKMRHFAEEHPTARWILGGGWNEEKWHLGRQPQASDIDKAINDRPVWLLRSDGHVGLANSLALDAAHITNQTAALIKEGHVGYTTNHRLSGLLTDQAMTLVARVIPPLQPVDRDAAFTKAQQIFFSRGITTATDMGTSIDDWNVMRRMGDLGHLRLRIRAYADGLDPLLSIAGKYPTLQLYNGRLSMGGVNFSMDGSVASYGAWLKQDYADTVGRHGIDTVNDAKLRNLMSRAAMDGFQVAVHAAGDAANDQLLNAIDELSQSYTGDRRWRVEDATVIDIAEINRYSKYDLVVSMQPANYFSDKTTISTRLGTSRMQNGSVEAWKNLADHDVHLAFGEDFPATETTPFMTIADILNRHDDKGSPEQPLKKEAAFSAYSIDAAYAAFSEKQIGQLMPGYYADFILIDRDPFVVDTESLRHTRILETWVAGQQVWSQD</sequence>
<dbReference type="Gene3D" id="3.20.20.140">
    <property type="entry name" value="Metal-dependent hydrolases"/>
    <property type="match status" value="1"/>
</dbReference>
<dbReference type="eggNOG" id="COG1574">
    <property type="taxonomic scope" value="Bacteria"/>
</dbReference>
<organism evidence="3 4">
    <name type="scientific">Zymomonas mobilis subsp. pomaceae (strain ATCC 29192 / DSM 22645 / JCM 10191 / CCUG 17912 / NBRC 13757 / NCIMB 11200 / NRRL B-4491 / Barker I)</name>
    <dbReference type="NCBI Taxonomy" id="579138"/>
    <lineage>
        <taxon>Bacteria</taxon>
        <taxon>Pseudomonadati</taxon>
        <taxon>Pseudomonadota</taxon>
        <taxon>Alphaproteobacteria</taxon>
        <taxon>Sphingomonadales</taxon>
        <taxon>Zymomonadaceae</taxon>
        <taxon>Zymomonas</taxon>
    </lineage>
</organism>
<evidence type="ECO:0000313" key="3">
    <source>
        <dbReference type="EMBL" id="AEI36956.1"/>
    </source>
</evidence>
<dbReference type="InterPro" id="IPR013108">
    <property type="entry name" value="Amidohydro_3"/>
</dbReference>
<dbReference type="Pfam" id="PF07969">
    <property type="entry name" value="Amidohydro_3"/>
    <property type="match status" value="1"/>
</dbReference>
<dbReference type="SUPFAM" id="SSF51338">
    <property type="entry name" value="Composite domain of metallo-dependent hydrolases"/>
    <property type="match status" value="1"/>
</dbReference>
<dbReference type="Gene3D" id="2.30.40.10">
    <property type="entry name" value="Urease, subunit C, domain 1"/>
    <property type="match status" value="1"/>
</dbReference>
<evidence type="ECO:0000313" key="4">
    <source>
        <dbReference type="Proteomes" id="UP000000491"/>
    </source>
</evidence>
<gene>
    <name evidence="3" type="ordered locus">Zymop_0052</name>
</gene>
<dbReference type="EMBL" id="CP002865">
    <property type="protein sequence ID" value="AEI36956.1"/>
    <property type="molecule type" value="Genomic_DNA"/>
</dbReference>
<dbReference type="KEGG" id="zmp:Zymop_0052"/>
<dbReference type="InterPro" id="IPR033932">
    <property type="entry name" value="YtcJ-like"/>
</dbReference>
<evidence type="ECO:0000259" key="2">
    <source>
        <dbReference type="Pfam" id="PF07969"/>
    </source>
</evidence>
<name>F8ET66_ZYMMT</name>
<reference evidence="3 4" key="1">
    <citation type="journal article" date="2011" name="J. Bacteriol.">
        <title>Genome sequence of the ethanol-producing Zymomonas mobilis subsp. pomaceae lectotype strain ATCC 29192.</title>
        <authorList>
            <person name="Kouvelis V.N."/>
            <person name="Davenport K.W."/>
            <person name="Brettin T.S."/>
            <person name="Bruce D."/>
            <person name="Detter C."/>
            <person name="Han C.S."/>
            <person name="Nolan M."/>
            <person name="Tapia R."/>
            <person name="Damoulaki A."/>
            <person name="Kyrpides N.C."/>
            <person name="Typas M.A."/>
            <person name="Pappas K.M."/>
        </authorList>
    </citation>
    <scope>NUCLEOTIDE SEQUENCE [LARGE SCALE GENOMIC DNA]</scope>
    <source>
        <strain evidence="4">ATCC 29192 / DSM 22645 / JCM 10191 / CCUG 17912 / NBRC 13757 / NCIMB 11200 / NRRL B-4491 / Barker I</strain>
    </source>
</reference>
<accession>F8ET66</accession>
<feature type="signal peptide" evidence="1">
    <location>
        <begin position="1"/>
        <end position="23"/>
    </location>
</feature>
<dbReference type="InterPro" id="IPR032466">
    <property type="entry name" value="Metal_Hydrolase"/>
</dbReference>
<keyword evidence="1" id="KW-0732">Signal</keyword>
<dbReference type="SUPFAM" id="SSF51556">
    <property type="entry name" value="Metallo-dependent hydrolases"/>
    <property type="match status" value="1"/>
</dbReference>
<proteinExistence type="predicted"/>
<dbReference type="Proteomes" id="UP000000491">
    <property type="component" value="Chromosome"/>
</dbReference>
<dbReference type="PATRIC" id="fig|579138.3.peg.57"/>
<feature type="domain" description="Amidohydrolase 3" evidence="2">
    <location>
        <begin position="76"/>
        <end position="545"/>
    </location>
</feature>
<feature type="chain" id="PRO_5003369919" evidence="1">
    <location>
        <begin position="24"/>
        <end position="549"/>
    </location>
</feature>
<dbReference type="PANTHER" id="PTHR22642:SF2">
    <property type="entry name" value="PROTEIN LONG AFTER FAR-RED 3"/>
    <property type="match status" value="1"/>
</dbReference>
<evidence type="ECO:0000256" key="1">
    <source>
        <dbReference type="SAM" id="SignalP"/>
    </source>
</evidence>
<dbReference type="GO" id="GO:0016810">
    <property type="term" value="F:hydrolase activity, acting on carbon-nitrogen (but not peptide) bonds"/>
    <property type="evidence" value="ECO:0007669"/>
    <property type="project" value="InterPro"/>
</dbReference>
<dbReference type="CDD" id="cd01300">
    <property type="entry name" value="YtcJ_like"/>
    <property type="match status" value="1"/>
</dbReference>
<dbReference type="PANTHER" id="PTHR22642">
    <property type="entry name" value="IMIDAZOLONEPROPIONASE"/>
    <property type="match status" value="1"/>
</dbReference>
<dbReference type="InterPro" id="IPR011059">
    <property type="entry name" value="Metal-dep_hydrolase_composite"/>
</dbReference>
<dbReference type="RefSeq" id="WP_013933357.1">
    <property type="nucleotide sequence ID" value="NC_015709.1"/>
</dbReference>
<dbReference type="AlphaFoldDB" id="F8ET66"/>